<feature type="compositionally biased region" description="Low complexity" evidence="4">
    <location>
        <begin position="1550"/>
        <end position="1573"/>
    </location>
</feature>
<feature type="repeat" description="RCC1" evidence="2">
    <location>
        <begin position="683"/>
        <end position="742"/>
    </location>
</feature>
<keyword evidence="1" id="KW-0677">Repeat</keyword>
<comment type="similarity">
    <text evidence="3">Belongs to the TRAFAC class myosin-kinesin ATPase superfamily. Kinesin family.</text>
</comment>
<feature type="compositionally biased region" description="Basic and acidic residues" evidence="4">
    <location>
        <begin position="1730"/>
        <end position="1769"/>
    </location>
</feature>
<feature type="region of interest" description="Disordered" evidence="4">
    <location>
        <begin position="413"/>
        <end position="433"/>
    </location>
</feature>
<feature type="compositionally biased region" description="Acidic residues" evidence="4">
    <location>
        <begin position="1533"/>
        <end position="1544"/>
    </location>
</feature>
<feature type="compositionally biased region" description="Low complexity" evidence="4">
    <location>
        <begin position="121"/>
        <end position="137"/>
    </location>
</feature>
<reference evidence="6 7" key="1">
    <citation type="submission" date="2020-04" db="EMBL/GenBank/DDBJ databases">
        <title>Perkinsus olseni comparative genomics.</title>
        <authorList>
            <person name="Bogema D.R."/>
        </authorList>
    </citation>
    <scope>NUCLEOTIDE SEQUENCE [LARGE SCALE GENOMIC DNA]</scope>
    <source>
        <strain evidence="6">ATCC PRA-31</strain>
    </source>
</reference>
<feature type="region of interest" description="Disordered" evidence="4">
    <location>
        <begin position="1851"/>
        <end position="1992"/>
    </location>
</feature>
<proteinExistence type="inferred from homology"/>
<feature type="compositionally biased region" description="Acidic residues" evidence="4">
    <location>
        <begin position="2174"/>
        <end position="2185"/>
    </location>
</feature>
<feature type="region of interest" description="Disordered" evidence="4">
    <location>
        <begin position="1422"/>
        <end position="1832"/>
    </location>
</feature>
<dbReference type="GO" id="GO:0008017">
    <property type="term" value="F:microtubule binding"/>
    <property type="evidence" value="ECO:0007669"/>
    <property type="project" value="InterPro"/>
</dbReference>
<dbReference type="InterPro" id="IPR000408">
    <property type="entry name" value="Reg_chr_condens"/>
</dbReference>
<feature type="compositionally biased region" description="Basic and acidic residues" evidence="4">
    <location>
        <begin position="1610"/>
        <end position="1625"/>
    </location>
</feature>
<dbReference type="PROSITE" id="PS50012">
    <property type="entry name" value="RCC1_3"/>
    <property type="match status" value="1"/>
</dbReference>
<feature type="compositionally biased region" description="Polar residues" evidence="4">
    <location>
        <begin position="1948"/>
        <end position="1960"/>
    </location>
</feature>
<feature type="compositionally biased region" description="Basic residues" evidence="4">
    <location>
        <begin position="2190"/>
        <end position="2201"/>
    </location>
</feature>
<feature type="region of interest" description="Disordered" evidence="4">
    <location>
        <begin position="2035"/>
        <end position="2201"/>
    </location>
</feature>
<dbReference type="PROSITE" id="PS00626">
    <property type="entry name" value="RCC1_2"/>
    <property type="match status" value="1"/>
</dbReference>
<feature type="region of interest" description="Disordered" evidence="4">
    <location>
        <begin position="764"/>
        <end position="792"/>
    </location>
</feature>
<evidence type="ECO:0000256" key="4">
    <source>
        <dbReference type="SAM" id="MobiDB-lite"/>
    </source>
</evidence>
<feature type="compositionally biased region" description="Acidic residues" evidence="4">
    <location>
        <begin position="1641"/>
        <end position="1655"/>
    </location>
</feature>
<accession>A0A7J6M1J2</accession>
<organism evidence="6 7">
    <name type="scientific">Perkinsus olseni</name>
    <name type="common">Perkinsus atlanticus</name>
    <dbReference type="NCBI Taxonomy" id="32597"/>
    <lineage>
        <taxon>Eukaryota</taxon>
        <taxon>Sar</taxon>
        <taxon>Alveolata</taxon>
        <taxon>Perkinsozoa</taxon>
        <taxon>Perkinsea</taxon>
        <taxon>Perkinsida</taxon>
        <taxon>Perkinsidae</taxon>
        <taxon>Perkinsus</taxon>
    </lineage>
</organism>
<feature type="region of interest" description="Disordered" evidence="4">
    <location>
        <begin position="121"/>
        <end position="155"/>
    </location>
</feature>
<feature type="compositionally biased region" description="Low complexity" evidence="4">
    <location>
        <begin position="2134"/>
        <end position="2147"/>
    </location>
</feature>
<feature type="compositionally biased region" description="Low complexity" evidence="4">
    <location>
        <begin position="1926"/>
        <end position="1939"/>
    </location>
</feature>
<comment type="caution">
    <text evidence="6">The sequence shown here is derived from an EMBL/GenBank/DDBJ whole genome shotgun (WGS) entry which is preliminary data.</text>
</comment>
<name>A0A7J6M1J2_PEROL</name>
<dbReference type="PANTHER" id="PTHR22870">
    <property type="entry name" value="REGULATOR OF CHROMOSOME CONDENSATION"/>
    <property type="match status" value="1"/>
</dbReference>
<dbReference type="PROSITE" id="PS50067">
    <property type="entry name" value="KINESIN_MOTOR_2"/>
    <property type="match status" value="1"/>
</dbReference>
<dbReference type="InterPro" id="IPR009091">
    <property type="entry name" value="RCC1/BLIP-II"/>
</dbReference>
<comment type="caution">
    <text evidence="3">Lacks conserved residue(s) required for the propagation of feature annotation.</text>
</comment>
<protein>
    <recommendedName>
        <fullName evidence="5">Kinesin motor domain-containing protein</fullName>
    </recommendedName>
</protein>
<evidence type="ECO:0000256" key="3">
    <source>
        <dbReference type="PROSITE-ProRule" id="PRU00283"/>
    </source>
</evidence>
<dbReference type="Gene3D" id="2.130.10.30">
    <property type="entry name" value="Regulator of chromosome condensation 1/beta-lactamase-inhibitor protein II"/>
    <property type="match status" value="2"/>
</dbReference>
<gene>
    <name evidence="6" type="ORF">FOL46_003765</name>
</gene>
<dbReference type="Pfam" id="PF13540">
    <property type="entry name" value="RCC1_2"/>
    <property type="match status" value="2"/>
</dbReference>
<evidence type="ECO:0000313" key="7">
    <source>
        <dbReference type="Proteomes" id="UP000572268"/>
    </source>
</evidence>
<feature type="compositionally biased region" description="Low complexity" evidence="4">
    <location>
        <begin position="1979"/>
        <end position="1992"/>
    </location>
</feature>
<sequence length="2201" mass="239073">MIICTVSPAKRNYAETVHVLQYALKAMSICNVPLRLMSGLRAVTASVDAGVNAETEKILESMRSEVARLRAENLGFKSKNRALERMLGKVFGSSQASVAGSTSLPPICVAKGKKGATQLSSTSCSSAQARSSSKPSTFSLPPIHNKNNKTQRAMSVVSGSGISRDASWKTLQSYSVGLSESDAAWSSSGSRSSSSYGGNAVKAESVLKKSAVQVKLRPVVEKLLGDLKRRPPAEWRCNFAAVALQIDSDGDITDAETSVIERNERLLAASPGEEDSVPLWRTPRRSLEAVETPPLDSSSRGISEERLSSAMSEDSLVDWQRGRDEGTADGEALSVDDAARHRGIEAVADEEISGRESSRIEECALIQDSLDVAMSRLLQRAYYWGTVVSRSFCFEKKRTFIFKKAAPLGDTEKLRGKDSQEHWPPGNRAGDLQLPSELNRKLFVYNSRHTCGRKRSTVLMITQGDRHKPILTLNREEFEGVMAAREEVEKEIVNFGKKLLFVGTWRRMAPFSVLTLGILSANHRQFSRCESSKDWRQGRRVSIFAMGSVGPELERTRRGAQRLSFLPDERWARVTLGDGFGGAVTEDGKAWLWRKRNGIGKNGNSAAVSKPIPLPRGVRAVDIQSSKTSLWLLGDDGRVYVVQNVVATGARNSISMCPGFPEGIRFSEIAVSAAHFVGLDQEGGVWCFGDNTRGQCGADPSIQAMLGGAARVVLGKKGRYVREPRGVKIAAGDYHTIVLDDNGEVWTWGDDTLLQLGHGDTRWAPSNASSKLPGESMKEKKPPSGTSASRPLVTYEPFETHLRFTPTKIADVPTDFDQQHTQELATNKSGLAPEGIFAGPSTSFLVINDTPYDHIPHDEHQDAVYACGDNERGQCGRSLQYPQQTFMRVRLPKRIQVQMLRCSSGHCAAWVRRVGHTLGGPDEGPVRDWGIYTWGENTAGKVSTTRRHRDVVIPPLDVTKNFPRGAARWLAVGPHGTAVIAETLPSTSSTNGFLEAYRAVVNADAELATAVGDRQALYRNTVEMGTGRSVAWTGVRGQAPRNPILRLHIWNTTDGKLYPEDAAERWAWSEAVPQHHVDWSKELSCGRWTLFIKGDVVSDEGYSVGTVNAVKFSDVVERLLILGLSDDTSKHKSPTVWERMPGARYDGVQLSQEGTRELVLKLVFFMRDSRGSMVEVPPEIEKVVTGRRRITMPTLIRSLWGYIRRENLVIESDAGDVKFKPDGLLTAHLFPEDLMTTGPAPVRTVEELYDAASRMCKSPGPVVIKHRLNFDQFDPTASEMVYTIPVDLAYCDTPLQNITCSEPTSRRLTPFPDLKTDALSALKSSCNNLVVAADRLDFMKAFASDPRGILEAALEGRPVEQAEDRSKPFGPGFTYVNGLHGAPRRDPEYLRLYNSGDFDHIPLSIRPYYILSVMKDGPCRSTLKRGRPSEELSPASAGSGVEEVIDEVDEAPMRKRRRTSSLCSEVSALEEPEQSDEAAQALSVGAPRSTTASVKSDGDDAGFESPRSQVTRPSFLGVLPADAETRPPPEQIEAGEEDEEEGSDAEVHAPESAASSRSSESSPSVVSLGSEASEASTPVGSSESEEGEHSEESAGIGEAVDALGDVFEESSTRSTDEEVSIREVEAPVTEEEPEHFGGVEDAQDEQEMQDVEMEETSSHESDIEQQPEVEGVASEGEDEEEAKTPTADSLLGYEGAEDSEVSEAVSESAEFSPDDEVEEVESPLGSGPVDSDHELGSTREEAQHLDEHSQSESDWHDGTHESDMGDVEHPLTAPTAEEESEGSNVDEHQERETAEELTDVHDDDEGIATPEGVEEDVEEIEPITEPASGRPLRRAAIAAMHRIHDEVASFTRPYHFHTPSDTAPTSAEKGAMGVKKSSPTKTSPGRRTPSPRESCPADEVVESVSLAVEPSARESTPETVSSGDVSSPASPTGSPSAAADEGSAVEDLSSTPVSSMQSLPVTPAPRPAQKRSEGRLTQISRSPTTRRTTRASAIAAKYRIHSQVSGERAVAHALEAGKSAGDHVEAATALLEALGEDHARATQERALGGSPQGRSMKSRDLHVPPSIDPPIFRPVENEDNESMASSSAHGDSKKPPEGPTRVRHSARLQAKSRTDSSAASSSIPSPEKQRKSRSSASHSATSEATPTKTRKRPAFAAAAKSKAKPRRGRLAAIPEEEETYDEPEAEMTTKRPRRGGGRKAG</sequence>
<feature type="compositionally biased region" description="Acidic residues" evidence="4">
    <location>
        <begin position="1712"/>
        <end position="1721"/>
    </location>
</feature>
<evidence type="ECO:0000256" key="1">
    <source>
        <dbReference type="ARBA" id="ARBA00022737"/>
    </source>
</evidence>
<evidence type="ECO:0000313" key="6">
    <source>
        <dbReference type="EMBL" id="KAF4665286.1"/>
    </source>
</evidence>
<feature type="domain" description="Kinesin motor" evidence="5">
    <location>
        <begin position="1"/>
        <end position="29"/>
    </location>
</feature>
<feature type="compositionally biased region" description="Basic and acidic residues" evidence="4">
    <location>
        <begin position="1785"/>
        <end position="1800"/>
    </location>
</feature>
<dbReference type="GO" id="GO:0007018">
    <property type="term" value="P:microtubule-based movement"/>
    <property type="evidence" value="ECO:0007669"/>
    <property type="project" value="InterPro"/>
</dbReference>
<dbReference type="GO" id="GO:0003777">
    <property type="term" value="F:microtubule motor activity"/>
    <property type="evidence" value="ECO:0007669"/>
    <property type="project" value="InterPro"/>
</dbReference>
<feature type="compositionally biased region" description="Acidic residues" evidence="4">
    <location>
        <begin position="1801"/>
        <end position="1822"/>
    </location>
</feature>
<dbReference type="Proteomes" id="UP000572268">
    <property type="component" value="Unassembled WGS sequence"/>
</dbReference>
<feature type="compositionally biased region" description="Low complexity" evidence="4">
    <location>
        <begin position="1702"/>
        <end position="1711"/>
    </location>
</feature>
<evidence type="ECO:0000259" key="5">
    <source>
        <dbReference type="PROSITE" id="PS50067"/>
    </source>
</evidence>
<dbReference type="EMBL" id="JABANN010000237">
    <property type="protein sequence ID" value="KAF4665286.1"/>
    <property type="molecule type" value="Genomic_DNA"/>
</dbReference>
<feature type="region of interest" description="Disordered" evidence="4">
    <location>
        <begin position="289"/>
        <end position="314"/>
    </location>
</feature>
<feature type="compositionally biased region" description="Low complexity" evidence="4">
    <location>
        <begin position="2116"/>
        <end position="2126"/>
    </location>
</feature>
<dbReference type="SUPFAM" id="SSF50985">
    <property type="entry name" value="RCC1/BLIP-II"/>
    <property type="match status" value="2"/>
</dbReference>
<dbReference type="InterPro" id="IPR051210">
    <property type="entry name" value="Ub_ligase/GEF_domain"/>
</dbReference>
<dbReference type="InterPro" id="IPR001752">
    <property type="entry name" value="Kinesin_motor_dom"/>
</dbReference>
<dbReference type="PANTHER" id="PTHR22870:SF408">
    <property type="entry name" value="OS09G0560450 PROTEIN"/>
    <property type="match status" value="1"/>
</dbReference>
<dbReference type="GO" id="GO:0005524">
    <property type="term" value="F:ATP binding"/>
    <property type="evidence" value="ECO:0007669"/>
    <property type="project" value="InterPro"/>
</dbReference>
<evidence type="ECO:0000256" key="2">
    <source>
        <dbReference type="PROSITE-ProRule" id="PRU00235"/>
    </source>
</evidence>